<organism evidence="1 2">
    <name type="scientific">Lacipirellula parvula</name>
    <dbReference type="NCBI Taxonomy" id="2650471"/>
    <lineage>
        <taxon>Bacteria</taxon>
        <taxon>Pseudomonadati</taxon>
        <taxon>Planctomycetota</taxon>
        <taxon>Planctomycetia</taxon>
        <taxon>Pirellulales</taxon>
        <taxon>Lacipirellulaceae</taxon>
        <taxon>Lacipirellula</taxon>
    </lineage>
</organism>
<dbReference type="AlphaFoldDB" id="A0A5K7XFC3"/>
<sequence length="65" mass="7299">MGRQAIPLGFRDAGRRVSRDRQYQGSEQVICSFGYTVTAAISGRSHFNESKRLAGIFPLRIPPFQ</sequence>
<dbReference type="EMBL" id="AP021861">
    <property type="protein sequence ID" value="BBO31689.1"/>
    <property type="molecule type" value="Genomic_DNA"/>
</dbReference>
<gene>
    <name evidence="1" type="ORF">PLANPX_1301</name>
</gene>
<evidence type="ECO:0000313" key="2">
    <source>
        <dbReference type="Proteomes" id="UP000326837"/>
    </source>
</evidence>
<keyword evidence="2" id="KW-1185">Reference proteome</keyword>
<reference evidence="2" key="1">
    <citation type="submission" date="2019-10" db="EMBL/GenBank/DDBJ databases">
        <title>Lacipirellula parvula gen. nov., sp. nov., representing a lineage of planctomycetes widespread in freshwater anoxic habitats, and description of the family Lacipirellulaceae.</title>
        <authorList>
            <person name="Dedysh S.N."/>
            <person name="Kulichevskaya I.S."/>
            <person name="Beletsky A.V."/>
            <person name="Rakitin A.L."/>
            <person name="Mardanov A.V."/>
            <person name="Ivanova A.A."/>
            <person name="Saltykova V.X."/>
            <person name="Rijpstra W.I.C."/>
            <person name="Sinninghe Damste J.S."/>
            <person name="Ravin N.V."/>
        </authorList>
    </citation>
    <scope>NUCLEOTIDE SEQUENCE [LARGE SCALE GENOMIC DNA]</scope>
    <source>
        <strain evidence="2">PX69</strain>
    </source>
</reference>
<accession>A0A5K7XFC3</accession>
<proteinExistence type="predicted"/>
<dbReference type="KEGG" id="lpav:PLANPX_1301"/>
<dbReference type="Proteomes" id="UP000326837">
    <property type="component" value="Chromosome"/>
</dbReference>
<evidence type="ECO:0000313" key="1">
    <source>
        <dbReference type="EMBL" id="BBO31689.1"/>
    </source>
</evidence>
<name>A0A5K7XFC3_9BACT</name>
<protein>
    <submittedName>
        <fullName evidence="1">Uncharacterized protein</fullName>
    </submittedName>
</protein>